<dbReference type="Proteomes" id="UP001304895">
    <property type="component" value="Unassembled WGS sequence"/>
</dbReference>
<sequence>MSSFCFILPATAGFALHFPVQPASGAEWPVDLGCRWVIVTPPRLQGASSTTCDSPPPPPPPTSPPSIAALLPTAAMVQSLISGRPKLAM</sequence>
<evidence type="ECO:0008006" key="5">
    <source>
        <dbReference type="Google" id="ProtNLM"/>
    </source>
</evidence>
<feature type="signal peptide" evidence="2">
    <location>
        <begin position="1"/>
        <end position="25"/>
    </location>
</feature>
<feature type="compositionally biased region" description="Pro residues" evidence="1">
    <location>
        <begin position="54"/>
        <end position="64"/>
    </location>
</feature>
<evidence type="ECO:0000313" key="4">
    <source>
        <dbReference type="Proteomes" id="UP001304895"/>
    </source>
</evidence>
<dbReference type="AlphaFoldDB" id="A0AAN6UJB7"/>
<reference evidence="3" key="1">
    <citation type="journal article" date="2023" name="Mol. Phylogenet. Evol.">
        <title>Genome-scale phylogeny and comparative genomics of the fungal order Sordariales.</title>
        <authorList>
            <person name="Hensen N."/>
            <person name="Bonometti L."/>
            <person name="Westerberg I."/>
            <person name="Brannstrom I.O."/>
            <person name="Guillou S."/>
            <person name="Cros-Aarteil S."/>
            <person name="Calhoun S."/>
            <person name="Haridas S."/>
            <person name="Kuo A."/>
            <person name="Mondo S."/>
            <person name="Pangilinan J."/>
            <person name="Riley R."/>
            <person name="LaButti K."/>
            <person name="Andreopoulos B."/>
            <person name="Lipzen A."/>
            <person name="Chen C."/>
            <person name="Yan M."/>
            <person name="Daum C."/>
            <person name="Ng V."/>
            <person name="Clum A."/>
            <person name="Steindorff A."/>
            <person name="Ohm R.A."/>
            <person name="Martin F."/>
            <person name="Silar P."/>
            <person name="Natvig D.O."/>
            <person name="Lalanne C."/>
            <person name="Gautier V."/>
            <person name="Ament-Velasquez S.L."/>
            <person name="Kruys A."/>
            <person name="Hutchinson M.I."/>
            <person name="Powell A.J."/>
            <person name="Barry K."/>
            <person name="Miller A.N."/>
            <person name="Grigoriev I.V."/>
            <person name="Debuchy R."/>
            <person name="Gladieux P."/>
            <person name="Hiltunen Thoren M."/>
            <person name="Johannesson H."/>
        </authorList>
    </citation>
    <scope>NUCLEOTIDE SEQUENCE</scope>
    <source>
        <strain evidence="3">CBS 123565</strain>
    </source>
</reference>
<gene>
    <name evidence="3" type="ORF">BT67DRAFT_77019</name>
</gene>
<feature type="chain" id="PRO_5042885226" description="Secreted protein" evidence="2">
    <location>
        <begin position="26"/>
        <end position="89"/>
    </location>
</feature>
<dbReference type="EMBL" id="MU853416">
    <property type="protein sequence ID" value="KAK4132736.1"/>
    <property type="molecule type" value="Genomic_DNA"/>
</dbReference>
<keyword evidence="4" id="KW-1185">Reference proteome</keyword>
<protein>
    <recommendedName>
        <fullName evidence="5">Secreted protein</fullName>
    </recommendedName>
</protein>
<evidence type="ECO:0000256" key="2">
    <source>
        <dbReference type="SAM" id="SignalP"/>
    </source>
</evidence>
<feature type="region of interest" description="Disordered" evidence="1">
    <location>
        <begin position="45"/>
        <end position="68"/>
    </location>
</feature>
<evidence type="ECO:0000313" key="3">
    <source>
        <dbReference type="EMBL" id="KAK4132736.1"/>
    </source>
</evidence>
<organism evidence="3 4">
    <name type="scientific">Trichocladium antarcticum</name>
    <dbReference type="NCBI Taxonomy" id="1450529"/>
    <lineage>
        <taxon>Eukaryota</taxon>
        <taxon>Fungi</taxon>
        <taxon>Dikarya</taxon>
        <taxon>Ascomycota</taxon>
        <taxon>Pezizomycotina</taxon>
        <taxon>Sordariomycetes</taxon>
        <taxon>Sordariomycetidae</taxon>
        <taxon>Sordariales</taxon>
        <taxon>Chaetomiaceae</taxon>
        <taxon>Trichocladium</taxon>
    </lineage>
</organism>
<reference evidence="3" key="2">
    <citation type="submission" date="2023-05" db="EMBL/GenBank/DDBJ databases">
        <authorList>
            <consortium name="Lawrence Berkeley National Laboratory"/>
            <person name="Steindorff A."/>
            <person name="Hensen N."/>
            <person name="Bonometti L."/>
            <person name="Westerberg I."/>
            <person name="Brannstrom I.O."/>
            <person name="Guillou S."/>
            <person name="Cros-Aarteil S."/>
            <person name="Calhoun S."/>
            <person name="Haridas S."/>
            <person name="Kuo A."/>
            <person name="Mondo S."/>
            <person name="Pangilinan J."/>
            <person name="Riley R."/>
            <person name="Labutti K."/>
            <person name="Andreopoulos B."/>
            <person name="Lipzen A."/>
            <person name="Chen C."/>
            <person name="Yanf M."/>
            <person name="Daum C."/>
            <person name="Ng V."/>
            <person name="Clum A."/>
            <person name="Ohm R."/>
            <person name="Martin F."/>
            <person name="Silar P."/>
            <person name="Natvig D."/>
            <person name="Lalanne C."/>
            <person name="Gautier V."/>
            <person name="Ament-Velasquez S.L."/>
            <person name="Kruys A."/>
            <person name="Hutchinson M.I."/>
            <person name="Powell A.J."/>
            <person name="Barry K."/>
            <person name="Miller A.N."/>
            <person name="Grigoriev I.V."/>
            <person name="Debuchy R."/>
            <person name="Gladieux P."/>
            <person name="Thoren M.H."/>
            <person name="Johannesson H."/>
        </authorList>
    </citation>
    <scope>NUCLEOTIDE SEQUENCE</scope>
    <source>
        <strain evidence="3">CBS 123565</strain>
    </source>
</reference>
<comment type="caution">
    <text evidence="3">The sequence shown here is derived from an EMBL/GenBank/DDBJ whole genome shotgun (WGS) entry which is preliminary data.</text>
</comment>
<proteinExistence type="predicted"/>
<accession>A0AAN6UJB7</accession>
<name>A0AAN6UJB7_9PEZI</name>
<keyword evidence="2" id="KW-0732">Signal</keyword>
<evidence type="ECO:0000256" key="1">
    <source>
        <dbReference type="SAM" id="MobiDB-lite"/>
    </source>
</evidence>